<evidence type="ECO:0000256" key="3">
    <source>
        <dbReference type="ARBA" id="ARBA00022989"/>
    </source>
</evidence>
<evidence type="ECO:0000313" key="8">
    <source>
        <dbReference type="EMBL" id="KZV21136.1"/>
    </source>
</evidence>
<dbReference type="PROSITE" id="PS51775">
    <property type="entry name" value="GTD_BINDING"/>
    <property type="match status" value="1"/>
</dbReference>
<dbReference type="GO" id="GO:0016020">
    <property type="term" value="C:membrane"/>
    <property type="evidence" value="ECO:0007669"/>
    <property type="project" value="UniProtKB-SubCell"/>
</dbReference>
<dbReference type="Pfam" id="PF04576">
    <property type="entry name" value="Zein-binding"/>
    <property type="match status" value="1"/>
</dbReference>
<keyword evidence="2 6" id="KW-0812">Transmembrane</keyword>
<comment type="subcellular location">
    <subcellularLocation>
        <location evidence="1">Membrane</location>
        <topology evidence="1">Single-pass membrane protein</topology>
    </subcellularLocation>
</comment>
<name>A0A2Z7AHX2_9LAMI</name>
<reference evidence="8 9" key="1">
    <citation type="journal article" date="2015" name="Proc. Natl. Acad. Sci. U.S.A.">
        <title>The resurrection genome of Boea hygrometrica: A blueprint for survival of dehydration.</title>
        <authorList>
            <person name="Xiao L."/>
            <person name="Yang G."/>
            <person name="Zhang L."/>
            <person name="Yang X."/>
            <person name="Zhao S."/>
            <person name="Ji Z."/>
            <person name="Zhou Q."/>
            <person name="Hu M."/>
            <person name="Wang Y."/>
            <person name="Chen M."/>
            <person name="Xu Y."/>
            <person name="Jin H."/>
            <person name="Xiao X."/>
            <person name="Hu G."/>
            <person name="Bao F."/>
            <person name="Hu Y."/>
            <person name="Wan P."/>
            <person name="Li L."/>
            <person name="Deng X."/>
            <person name="Kuang T."/>
            <person name="Xiang C."/>
            <person name="Zhu J.K."/>
            <person name="Oliver M.J."/>
            <person name="He Y."/>
        </authorList>
    </citation>
    <scope>NUCLEOTIDE SEQUENCE [LARGE SCALE GENOMIC DNA]</scope>
    <source>
        <strain evidence="9">cv. XS01</strain>
    </source>
</reference>
<dbReference type="AlphaFoldDB" id="A0A2Z7AHX2"/>
<dbReference type="GO" id="GO:0080115">
    <property type="term" value="F:myosin XI tail binding"/>
    <property type="evidence" value="ECO:0007669"/>
    <property type="project" value="UniProtKB-ARBA"/>
</dbReference>
<feature type="transmembrane region" description="Helical" evidence="6">
    <location>
        <begin position="20"/>
        <end position="43"/>
    </location>
</feature>
<evidence type="ECO:0000256" key="5">
    <source>
        <dbReference type="SAM" id="Coils"/>
    </source>
</evidence>
<evidence type="ECO:0000256" key="4">
    <source>
        <dbReference type="ARBA" id="ARBA00023136"/>
    </source>
</evidence>
<feature type="domain" description="GTD-binding" evidence="7">
    <location>
        <begin position="425"/>
        <end position="523"/>
    </location>
</feature>
<dbReference type="OrthoDB" id="1047602at2759"/>
<feature type="coiled-coil region" evidence="5">
    <location>
        <begin position="491"/>
        <end position="525"/>
    </location>
</feature>
<proteinExistence type="predicted"/>
<protein>
    <recommendedName>
        <fullName evidence="7">GTD-binding domain-containing protein</fullName>
    </recommendedName>
</protein>
<dbReference type="InterPro" id="IPR007656">
    <property type="entry name" value="GTD-bd"/>
</dbReference>
<dbReference type="Proteomes" id="UP000250235">
    <property type="component" value="Unassembled WGS sequence"/>
</dbReference>
<evidence type="ECO:0000256" key="6">
    <source>
        <dbReference type="SAM" id="Phobius"/>
    </source>
</evidence>
<keyword evidence="9" id="KW-1185">Reference proteome</keyword>
<keyword evidence="4 6" id="KW-0472">Membrane</keyword>
<accession>A0A2Z7AHX2</accession>
<dbReference type="EMBL" id="KV014936">
    <property type="protein sequence ID" value="KZV21136.1"/>
    <property type="molecule type" value="Genomic_DNA"/>
</dbReference>
<organism evidence="8 9">
    <name type="scientific">Dorcoceras hygrometricum</name>
    <dbReference type="NCBI Taxonomy" id="472368"/>
    <lineage>
        <taxon>Eukaryota</taxon>
        <taxon>Viridiplantae</taxon>
        <taxon>Streptophyta</taxon>
        <taxon>Embryophyta</taxon>
        <taxon>Tracheophyta</taxon>
        <taxon>Spermatophyta</taxon>
        <taxon>Magnoliopsida</taxon>
        <taxon>eudicotyledons</taxon>
        <taxon>Gunneridae</taxon>
        <taxon>Pentapetalae</taxon>
        <taxon>asterids</taxon>
        <taxon>lamiids</taxon>
        <taxon>Lamiales</taxon>
        <taxon>Gesneriaceae</taxon>
        <taxon>Didymocarpoideae</taxon>
        <taxon>Trichosporeae</taxon>
        <taxon>Loxocarpinae</taxon>
        <taxon>Dorcoceras</taxon>
    </lineage>
</organism>
<evidence type="ECO:0000259" key="7">
    <source>
        <dbReference type="PROSITE" id="PS51775"/>
    </source>
</evidence>
<gene>
    <name evidence="8" type="ORF">F511_13202</name>
</gene>
<evidence type="ECO:0000313" key="9">
    <source>
        <dbReference type="Proteomes" id="UP000250235"/>
    </source>
</evidence>
<keyword evidence="5" id="KW-0175">Coiled coil</keyword>
<dbReference type="InterPro" id="IPR039306">
    <property type="entry name" value="MYOB"/>
</dbReference>
<sequence length="687" mass="76097">MAAGTISAKKGKSSGLFYSLSYAACEWLLILLLFLNASLTYLAEKFAQYCELNSPCLLCSRLDCVLGKAKSGGYWNRLCKNHREEISYLVSCSVHRNLADRHGMCEGCAIGVDPCSPIGYAGLKRSSDSEMVAPHYEDDDGRDPYCRKYGSKSEVDSCVSRGRTETLVNNLALDKWSHQGFVVMPSVLDHPNMVDSNVSMNVISSSLDAFKECGLRNLDWAESYLEPSSCLRADMMTIDCDLIKDVGVAETSKSNASLPGMPALPFVAGPLPLYDVFSSENMVSIPQKSINVFETSEMEHTFATKHTEAAIGVLFDNVCSSYLDDTYLGDPLTLSHSIKNKSISGQSVVGPIFLHDSVNIQEDVNSLEQISVARIGLSINSNGQNTDYQHGESRENNECRFYSVSNFSDFESSDEISFYGAEGESAIDRLKIQVEKYRRCLNFLFRELEEERNAAAVAANQAMAMITRLQEQKAASHMEALQCLRILEEQGEYVMEELERANDLLAEKEEELQALKTVLELGRNRILDESTAADPHREILEVPNHDISHVQYSPCTPMNTISDGINYEVEKLCISQSLKNLCQVYCSTRVDDMPNGLFSGKGEIKVESLDDFGRESLSNKEDESDSFVQRVVLESILSLSHNGTPNTPPAHFKSSDLMWGDGYVGEMNKTLSLSTSIVEITSATLES</sequence>
<keyword evidence="3 6" id="KW-1133">Transmembrane helix</keyword>
<dbReference type="PANTHER" id="PTHR31448">
    <property type="entry name" value="MYOSIN-BINDING PROTEIN 2"/>
    <property type="match status" value="1"/>
</dbReference>
<evidence type="ECO:0000256" key="2">
    <source>
        <dbReference type="ARBA" id="ARBA00022692"/>
    </source>
</evidence>
<dbReference type="PANTHER" id="PTHR31448:SF55">
    <property type="entry name" value="MYOSIN-BINDING PROTEIN 3-LIKE ISOFORM X1"/>
    <property type="match status" value="1"/>
</dbReference>
<evidence type="ECO:0000256" key="1">
    <source>
        <dbReference type="ARBA" id="ARBA00004167"/>
    </source>
</evidence>